<dbReference type="Gene3D" id="3.30.420.10">
    <property type="entry name" value="Ribonuclease H-like superfamily/Ribonuclease H"/>
    <property type="match status" value="1"/>
</dbReference>
<comment type="function">
    <text evidence="3">Negatively regulates the PAK1 kinase. PAK1 is a member of the PAK kinase family, which has been shown to play a positive role in the regulation of signaling pathways involving MAPK8 and RELA. PAK1 exists as an inactive homodimer, which is activated by binding of small GTPases such as CDC42 to an N-terminal regulatory domain. PAK1IP1 also binds to the N-terminus of PAK1, and inhibits the specific activation of PAK1 by CDC42. May be involved in ribosomal large subunit assembly.</text>
</comment>
<dbReference type="PANTHER" id="PTHR44675">
    <property type="entry name" value="PAK1 INTERACTING PROTEIN 1"/>
    <property type="match status" value="1"/>
</dbReference>
<dbReference type="FunCoup" id="A0A2J7RAA1">
    <property type="interactions" value="1571"/>
</dbReference>
<dbReference type="PROSITE" id="PS00678">
    <property type="entry name" value="WD_REPEATS_1"/>
    <property type="match status" value="1"/>
</dbReference>
<protein>
    <recommendedName>
        <fullName evidence="6">Anaphase-promoting complex subunit 4-like WD40 domain-containing protein</fullName>
    </recommendedName>
</protein>
<feature type="repeat" description="WD" evidence="4">
    <location>
        <begin position="230"/>
        <end position="264"/>
    </location>
</feature>
<dbReference type="Pfam" id="PF12894">
    <property type="entry name" value="ANAPC4_WD40"/>
    <property type="match status" value="1"/>
</dbReference>
<dbReference type="OrthoDB" id="308449at2759"/>
<dbReference type="PANTHER" id="PTHR44675:SF1">
    <property type="entry name" value="P21-ACTIVATED PROTEIN KINASE-INTERACTING PROTEIN 1"/>
    <property type="match status" value="1"/>
</dbReference>
<dbReference type="AlphaFoldDB" id="A0A2J7RAA1"/>
<dbReference type="InterPro" id="IPR051959">
    <property type="entry name" value="PAK1-Kinase_Regulator"/>
</dbReference>
<keyword evidence="2" id="KW-0677">Repeat</keyword>
<keyword evidence="8" id="KW-1185">Reference proteome</keyword>
<dbReference type="SMART" id="SM00320">
    <property type="entry name" value="WD40"/>
    <property type="match status" value="6"/>
</dbReference>
<dbReference type="InterPro" id="IPR036322">
    <property type="entry name" value="WD40_repeat_dom_sf"/>
</dbReference>
<comment type="caution">
    <text evidence="7">The sequence shown here is derived from an EMBL/GenBank/DDBJ whole genome shotgun (WGS) entry which is preliminary data.</text>
</comment>
<feature type="repeat" description="WD" evidence="4">
    <location>
        <begin position="352"/>
        <end position="386"/>
    </location>
</feature>
<evidence type="ECO:0000256" key="2">
    <source>
        <dbReference type="ARBA" id="ARBA00022737"/>
    </source>
</evidence>
<dbReference type="EMBL" id="NEVH01006576">
    <property type="protein sequence ID" value="PNF37767.1"/>
    <property type="molecule type" value="Genomic_DNA"/>
</dbReference>
<dbReference type="SUPFAM" id="SSF50978">
    <property type="entry name" value="WD40 repeat-like"/>
    <property type="match status" value="1"/>
</dbReference>
<evidence type="ECO:0000313" key="8">
    <source>
        <dbReference type="Proteomes" id="UP000235965"/>
    </source>
</evidence>
<name>A0A2J7RAA1_9NEOP</name>
<feature type="domain" description="Anaphase-promoting complex subunit 4-like WD40" evidence="6">
    <location>
        <begin position="270"/>
        <end position="324"/>
    </location>
</feature>
<dbReference type="InterPro" id="IPR036397">
    <property type="entry name" value="RNaseH_sf"/>
</dbReference>
<evidence type="ECO:0000259" key="6">
    <source>
        <dbReference type="Pfam" id="PF12894"/>
    </source>
</evidence>
<evidence type="ECO:0000256" key="1">
    <source>
        <dbReference type="ARBA" id="ARBA00022574"/>
    </source>
</evidence>
<reference evidence="7 8" key="1">
    <citation type="submission" date="2017-12" db="EMBL/GenBank/DDBJ databases">
        <title>Hemimetabolous genomes reveal molecular basis of termite eusociality.</title>
        <authorList>
            <person name="Harrison M.C."/>
            <person name="Jongepier E."/>
            <person name="Robertson H.M."/>
            <person name="Arning N."/>
            <person name="Bitard-Feildel T."/>
            <person name="Chao H."/>
            <person name="Childers C.P."/>
            <person name="Dinh H."/>
            <person name="Doddapaneni H."/>
            <person name="Dugan S."/>
            <person name="Gowin J."/>
            <person name="Greiner C."/>
            <person name="Han Y."/>
            <person name="Hu H."/>
            <person name="Hughes D.S.T."/>
            <person name="Huylmans A.-K."/>
            <person name="Kemena C."/>
            <person name="Kremer L.P.M."/>
            <person name="Lee S.L."/>
            <person name="Lopez-Ezquerra A."/>
            <person name="Mallet L."/>
            <person name="Monroy-Kuhn J.M."/>
            <person name="Moser A."/>
            <person name="Murali S.C."/>
            <person name="Muzny D.M."/>
            <person name="Otani S."/>
            <person name="Piulachs M.-D."/>
            <person name="Poelchau M."/>
            <person name="Qu J."/>
            <person name="Schaub F."/>
            <person name="Wada-Katsumata A."/>
            <person name="Worley K.C."/>
            <person name="Xie Q."/>
            <person name="Ylla G."/>
            <person name="Poulsen M."/>
            <person name="Gibbs R.A."/>
            <person name="Schal C."/>
            <person name="Richards S."/>
            <person name="Belles X."/>
            <person name="Korb J."/>
            <person name="Bornberg-Bauer E."/>
        </authorList>
    </citation>
    <scope>NUCLEOTIDE SEQUENCE [LARGE SCALE GENOMIC DNA]</scope>
    <source>
        <tissue evidence="7">Whole body</tissue>
    </source>
</reference>
<dbReference type="PROSITE" id="PS50082">
    <property type="entry name" value="WD_REPEATS_2"/>
    <property type="match status" value="3"/>
</dbReference>
<evidence type="ECO:0000256" key="3">
    <source>
        <dbReference type="ARBA" id="ARBA00045213"/>
    </source>
</evidence>
<dbReference type="GO" id="GO:0003676">
    <property type="term" value="F:nucleic acid binding"/>
    <property type="evidence" value="ECO:0007669"/>
    <property type="project" value="InterPro"/>
</dbReference>
<dbReference type="InterPro" id="IPR019775">
    <property type="entry name" value="WD40_repeat_CS"/>
</dbReference>
<accession>A0A2J7RAA1</accession>
<proteinExistence type="predicted"/>
<sequence>MFVPDVEIIVGTYEEFLLGYKTIKKEDAKCYLVQSFADHSHRASIRSVCANGKFLASGSADETIHVYDMNARKESGILVHHIGKEQRSWIKIECARGCKARQCHQGLQEACRESALPYRTVARCVKAFNEGCQNVADMRQPGRPSVSEEDIAQPHAAQAVADLFNQWGWEVLYHLPYSPDLSPCTVNCLSFSPNGSHLLSGGEDGSIAIFRTGSWQLEKVFAEAHKGEAVTLLSVHPSGKLALSVGTDATLRTWNLVKGRQAYATNLGKNRTGKGRAVSCLLWSPDGSMYVIAVGTEVSVYDVHTAGIMHTFQLAKKVTCICFSQVTQLVVGDEGGGLSVHSISDREQLNTFDAHKHRVKSVSFISIKDKHFLASASSSGQIKLWNCKGGKLREICHTNSDCRITCLLMLEAPQSRQLNQKHIKEECMQTHSTDISAGSETRVRSKRLRKDGGDSHLASRTLDDKAVNRNSELSPTACSFNVICTRGQKWLVEEL</sequence>
<gene>
    <name evidence="7" type="ORF">B7P43_G11315</name>
</gene>
<dbReference type="Gene3D" id="2.130.10.10">
    <property type="entry name" value="YVTN repeat-like/Quinoprotein amine dehydrogenase"/>
    <property type="match status" value="2"/>
</dbReference>
<organism evidence="7 8">
    <name type="scientific">Cryptotermes secundus</name>
    <dbReference type="NCBI Taxonomy" id="105785"/>
    <lineage>
        <taxon>Eukaryota</taxon>
        <taxon>Metazoa</taxon>
        <taxon>Ecdysozoa</taxon>
        <taxon>Arthropoda</taxon>
        <taxon>Hexapoda</taxon>
        <taxon>Insecta</taxon>
        <taxon>Pterygota</taxon>
        <taxon>Neoptera</taxon>
        <taxon>Polyneoptera</taxon>
        <taxon>Dictyoptera</taxon>
        <taxon>Blattodea</taxon>
        <taxon>Blattoidea</taxon>
        <taxon>Termitoidae</taxon>
        <taxon>Kalotermitidae</taxon>
        <taxon>Cryptotermitinae</taxon>
        <taxon>Cryptotermes</taxon>
    </lineage>
</organism>
<dbReference type="InterPro" id="IPR024977">
    <property type="entry name" value="Apc4-like_WD40_dom"/>
</dbReference>
<dbReference type="InterPro" id="IPR001680">
    <property type="entry name" value="WD40_rpt"/>
</dbReference>
<dbReference type="STRING" id="105785.A0A2J7RAA1"/>
<dbReference type="InParanoid" id="A0A2J7RAA1"/>
<keyword evidence="1 4" id="KW-0853">WD repeat</keyword>
<dbReference type="InterPro" id="IPR015943">
    <property type="entry name" value="WD40/YVTN_repeat-like_dom_sf"/>
</dbReference>
<dbReference type="Pfam" id="PF00400">
    <property type="entry name" value="WD40"/>
    <property type="match status" value="4"/>
</dbReference>
<feature type="repeat" description="WD" evidence="4">
    <location>
        <begin position="186"/>
        <end position="210"/>
    </location>
</feature>
<dbReference type="Proteomes" id="UP000235965">
    <property type="component" value="Unassembled WGS sequence"/>
</dbReference>
<feature type="region of interest" description="Disordered" evidence="5">
    <location>
        <begin position="431"/>
        <end position="456"/>
    </location>
</feature>
<evidence type="ECO:0000256" key="4">
    <source>
        <dbReference type="PROSITE-ProRule" id="PRU00221"/>
    </source>
</evidence>
<evidence type="ECO:0000256" key="5">
    <source>
        <dbReference type="SAM" id="MobiDB-lite"/>
    </source>
</evidence>
<evidence type="ECO:0000313" key="7">
    <source>
        <dbReference type="EMBL" id="PNF37767.1"/>
    </source>
</evidence>